<proteinExistence type="predicted"/>
<dbReference type="Pfam" id="PF13328">
    <property type="entry name" value="HD_4"/>
    <property type="match status" value="1"/>
</dbReference>
<dbReference type="EMBL" id="MK072411">
    <property type="protein sequence ID" value="AYV84550.1"/>
    <property type="molecule type" value="Genomic_DNA"/>
</dbReference>
<keyword evidence="2" id="KW-0378">Hydrolase</keyword>
<organism evidence="2">
    <name type="scientific">Hyperionvirus sp</name>
    <dbReference type="NCBI Taxonomy" id="2487770"/>
    <lineage>
        <taxon>Viruses</taxon>
        <taxon>Varidnaviria</taxon>
        <taxon>Bamfordvirae</taxon>
        <taxon>Nucleocytoviricota</taxon>
        <taxon>Megaviricetes</taxon>
        <taxon>Imitervirales</taxon>
        <taxon>Mimiviridae</taxon>
        <taxon>Klosneuvirinae</taxon>
    </lineage>
</organism>
<dbReference type="InterPro" id="IPR003607">
    <property type="entry name" value="HD/PDEase_dom"/>
</dbReference>
<dbReference type="SMART" id="SM00471">
    <property type="entry name" value="HDc"/>
    <property type="match status" value="1"/>
</dbReference>
<sequence>MRPHFFLSIIIVTLCLIYQNLNDTKHIIRAYSFAAAKHNGQVRKNIFSTPYINHPIEVTQLLSDAGIIDDDILIAGLLHDTIEDTDTTPEQIENSFGKRVLEMVLECSHNTALDKINQRKFQLNNMKNISYGSKLIKMADGYSNLSELLNYPPINWSQEKINGYKIFLYARYCETANVNSHFDKIYTDLFNKHNISVKNKNDLDDKLENYYKNL</sequence>
<accession>A0A3G5ABG6</accession>
<dbReference type="SUPFAM" id="SSF109604">
    <property type="entry name" value="HD-domain/PDEase-like"/>
    <property type="match status" value="1"/>
</dbReference>
<evidence type="ECO:0000259" key="1">
    <source>
        <dbReference type="SMART" id="SM00471"/>
    </source>
</evidence>
<dbReference type="Gene3D" id="1.10.3210.10">
    <property type="entry name" value="Hypothetical protein af1432"/>
    <property type="match status" value="1"/>
</dbReference>
<dbReference type="InterPro" id="IPR052194">
    <property type="entry name" value="MESH1"/>
</dbReference>
<dbReference type="PANTHER" id="PTHR46246">
    <property type="entry name" value="GUANOSINE-3',5'-BIS(DIPHOSPHATE) 3'-PYROPHOSPHOHYDROLASE MESH1"/>
    <property type="match status" value="1"/>
</dbReference>
<dbReference type="GO" id="GO:0008893">
    <property type="term" value="F:guanosine-3',5'-bis(diphosphate) 3'-diphosphatase activity"/>
    <property type="evidence" value="ECO:0007669"/>
    <property type="project" value="TreeGrafter"/>
</dbReference>
<name>A0A3G5ABG6_9VIRU</name>
<evidence type="ECO:0000313" key="2">
    <source>
        <dbReference type="EMBL" id="AYV84550.1"/>
    </source>
</evidence>
<protein>
    <submittedName>
        <fullName evidence="2">HD superfamily phosphohydrolase</fullName>
    </submittedName>
</protein>
<feature type="domain" description="HD/PDEase" evidence="1">
    <location>
        <begin position="47"/>
        <end position="154"/>
    </location>
</feature>
<dbReference type="PANTHER" id="PTHR46246:SF1">
    <property type="entry name" value="GUANOSINE-3',5'-BIS(DIPHOSPHATE) 3'-PYROPHOSPHOHYDROLASE MESH1"/>
    <property type="match status" value="1"/>
</dbReference>
<reference evidence="2" key="1">
    <citation type="submission" date="2018-10" db="EMBL/GenBank/DDBJ databases">
        <title>Hidden diversity of soil giant viruses.</title>
        <authorList>
            <person name="Schulz F."/>
            <person name="Alteio L."/>
            <person name="Goudeau D."/>
            <person name="Ryan E.M."/>
            <person name="Malmstrom R.R."/>
            <person name="Blanchard J."/>
            <person name="Woyke T."/>
        </authorList>
    </citation>
    <scope>NUCLEOTIDE SEQUENCE</scope>
    <source>
        <strain evidence="2">HYV1</strain>
    </source>
</reference>
<gene>
    <name evidence="2" type="ORF">Hyperionvirus29_3</name>
</gene>